<keyword evidence="5 10" id="KW-0997">Cell inner membrane</keyword>
<dbReference type="NCBIfam" id="TIGR00837">
    <property type="entry name" value="araaP"/>
    <property type="match status" value="1"/>
</dbReference>
<feature type="transmembrane region" description="Helical" evidence="10">
    <location>
        <begin position="40"/>
        <end position="63"/>
    </location>
</feature>
<evidence type="ECO:0000256" key="5">
    <source>
        <dbReference type="ARBA" id="ARBA00022519"/>
    </source>
</evidence>
<feature type="transmembrane region" description="Helical" evidence="10">
    <location>
        <begin position="228"/>
        <end position="246"/>
    </location>
</feature>
<evidence type="ECO:0000256" key="2">
    <source>
        <dbReference type="ARBA" id="ARBA00005452"/>
    </source>
</evidence>
<keyword evidence="9 10" id="KW-0472">Membrane</keyword>
<dbReference type="STRING" id="29488.KS18_07250"/>
<evidence type="ECO:0000313" key="12">
    <source>
        <dbReference type="Proteomes" id="UP000183223"/>
    </source>
</evidence>
<evidence type="ECO:0000256" key="6">
    <source>
        <dbReference type="ARBA" id="ARBA00022692"/>
    </source>
</evidence>
<feature type="transmembrane region" description="Helical" evidence="10">
    <location>
        <begin position="190"/>
        <end position="207"/>
    </location>
</feature>
<comment type="similarity">
    <text evidence="2 10">Belongs to the amino acid/polyamine transporter 2 family. Mtr/TnaB/TyrP permease subfamily.</text>
</comment>
<dbReference type="RefSeq" id="WP_049583320.1">
    <property type="nucleotide sequence ID" value="NZ_CAWQXX010000025.1"/>
</dbReference>
<evidence type="ECO:0000256" key="1">
    <source>
        <dbReference type="ARBA" id="ARBA00004429"/>
    </source>
</evidence>
<dbReference type="InterPro" id="IPR013061">
    <property type="entry name" value="Trp/try_permease_CS"/>
</dbReference>
<evidence type="ECO:0000256" key="10">
    <source>
        <dbReference type="RuleBase" id="RU367149"/>
    </source>
</evidence>
<proteinExistence type="inferred from homology"/>
<evidence type="ECO:0000256" key="4">
    <source>
        <dbReference type="ARBA" id="ARBA00022475"/>
    </source>
</evidence>
<feature type="transmembrane region" description="Helical" evidence="10">
    <location>
        <begin position="12"/>
        <end position="34"/>
    </location>
</feature>
<feature type="transmembrane region" description="Helical" evidence="10">
    <location>
        <begin position="127"/>
        <end position="145"/>
    </location>
</feature>
<accession>A0A1G5QJ54</accession>
<feature type="transmembrane region" description="Helical" evidence="10">
    <location>
        <begin position="346"/>
        <end position="367"/>
    </location>
</feature>
<feature type="transmembrane region" description="Helical" evidence="10">
    <location>
        <begin position="321"/>
        <end position="340"/>
    </location>
</feature>
<evidence type="ECO:0000256" key="7">
    <source>
        <dbReference type="ARBA" id="ARBA00022970"/>
    </source>
</evidence>
<name>A0A1G5QJ54_PHOLU</name>
<evidence type="ECO:0000256" key="9">
    <source>
        <dbReference type="ARBA" id="ARBA00023136"/>
    </source>
</evidence>
<keyword evidence="12" id="KW-1185">Reference proteome</keyword>
<dbReference type="InterPro" id="IPR018227">
    <property type="entry name" value="Amino_acid_transport_2"/>
</dbReference>
<sequence length="427" mass="46387">MATLPITKSSPSLFGGAMIIGGTIIGAGMFSLPVVMSGAWFFWSIAALIFTWFCMLHSGLMILEANLNYRIGSSFSTITKDLLGNGWNIINGITLAFVLYILTYAYISASGSIIQHAMREVSIDFSPGFAGFLFAFVVAFIIWLSTKTVSRITSIILGAKILTFFMTFGGLLYNVKPAVLFNTTEVNPTYWPYVLMTLPFCLVSFGYHGNVPSLMKYYGKEPEKIKRCLFIGTSMALVLYLIWLIGAMGNISRPDFVEIIAKGGNIDVLVQSLSGGLNSSALDLLLTLFSNFAVASSFLGVTLGLFDYLADLLKFDDTKLGRFKTALVTFLPPMVGGMIYPNGFIHAIGFAGLAATIWAAIVPALLARASRKRFGSPMYRVWGGNVMLGLILLFGVLNAIAHILSNFNLCRFIHKKTPAVGAAGAWC</sequence>
<dbReference type="FunFam" id="1.20.1740.10:FF:000019">
    <property type="entry name" value="Tryptophan permease TnaB"/>
    <property type="match status" value="1"/>
</dbReference>
<dbReference type="InterPro" id="IPR013059">
    <property type="entry name" value="Trp_tyr_transpt"/>
</dbReference>
<dbReference type="AlphaFoldDB" id="A0A1G5QJ54"/>
<reference evidence="12" key="1">
    <citation type="submission" date="2016-10" db="EMBL/GenBank/DDBJ databases">
        <authorList>
            <person name="Varghese N."/>
            <person name="Submissions S."/>
        </authorList>
    </citation>
    <scope>NUCLEOTIDE SEQUENCE [LARGE SCALE GENOMIC DNA]</scope>
    <source>
        <strain evidence="12">ATCC 29999</strain>
    </source>
</reference>
<feature type="transmembrane region" description="Helical" evidence="10">
    <location>
        <begin position="84"/>
        <end position="107"/>
    </location>
</feature>
<keyword evidence="7 10" id="KW-0029">Amino-acid transport</keyword>
<feature type="transmembrane region" description="Helical" evidence="10">
    <location>
        <begin position="157"/>
        <end position="175"/>
    </location>
</feature>
<dbReference type="PRINTS" id="PR00166">
    <property type="entry name" value="AROAAPRMEASE"/>
</dbReference>
<feature type="transmembrane region" description="Helical" evidence="10">
    <location>
        <begin position="284"/>
        <end position="309"/>
    </location>
</feature>
<organism evidence="11 12">
    <name type="scientific">Photorhabdus luminescens</name>
    <name type="common">Xenorhabdus luminescens</name>
    <dbReference type="NCBI Taxonomy" id="29488"/>
    <lineage>
        <taxon>Bacteria</taxon>
        <taxon>Pseudomonadati</taxon>
        <taxon>Pseudomonadota</taxon>
        <taxon>Gammaproteobacteria</taxon>
        <taxon>Enterobacterales</taxon>
        <taxon>Morganellaceae</taxon>
        <taxon>Photorhabdus</taxon>
    </lineage>
</organism>
<dbReference type="GO" id="GO:0003333">
    <property type="term" value="P:amino acid transmembrane transport"/>
    <property type="evidence" value="ECO:0007669"/>
    <property type="project" value="InterPro"/>
</dbReference>
<comment type="subcellular location">
    <subcellularLocation>
        <location evidence="1 10">Cell inner membrane</location>
        <topology evidence="1 10">Multi-pass membrane protein</topology>
    </subcellularLocation>
</comment>
<dbReference type="Proteomes" id="UP000183223">
    <property type="component" value="Unassembled WGS sequence"/>
</dbReference>
<dbReference type="PROSITE" id="PS00594">
    <property type="entry name" value="AROMATIC_AA_PERMEASE_1"/>
    <property type="match status" value="1"/>
</dbReference>
<keyword evidence="3 10" id="KW-0813">Transport</keyword>
<dbReference type="EMBL" id="FMWJ01000006">
    <property type="protein sequence ID" value="SCZ61767.1"/>
    <property type="molecule type" value="Genomic_DNA"/>
</dbReference>
<feature type="transmembrane region" description="Helical" evidence="10">
    <location>
        <begin position="379"/>
        <end position="404"/>
    </location>
</feature>
<dbReference type="GeneID" id="45656341"/>
<evidence type="ECO:0000313" key="11">
    <source>
        <dbReference type="EMBL" id="SCZ61767.1"/>
    </source>
</evidence>
<dbReference type="Gene3D" id="1.20.1740.10">
    <property type="entry name" value="Amino acid/polyamine transporter I"/>
    <property type="match status" value="1"/>
</dbReference>
<comment type="function">
    <text evidence="10">Involved in transporting aromatic amino acids across the cytoplasmic membrane.</text>
</comment>
<dbReference type="PANTHER" id="PTHR46997">
    <property type="entry name" value="LOW AFFINITY TRYPTOPHAN PERMEASE-RELATED"/>
    <property type="match status" value="1"/>
</dbReference>
<keyword evidence="6 10" id="KW-0812">Transmembrane</keyword>
<dbReference type="NCBIfam" id="NF007789">
    <property type="entry name" value="PRK10483.1"/>
    <property type="match status" value="1"/>
</dbReference>
<evidence type="ECO:0000256" key="8">
    <source>
        <dbReference type="ARBA" id="ARBA00022989"/>
    </source>
</evidence>
<dbReference type="Pfam" id="PF03222">
    <property type="entry name" value="Trp_Tyr_perm"/>
    <property type="match status" value="1"/>
</dbReference>
<evidence type="ECO:0000256" key="3">
    <source>
        <dbReference type="ARBA" id="ARBA00022448"/>
    </source>
</evidence>
<keyword evidence="4 10" id="KW-1003">Cell membrane</keyword>
<protein>
    <recommendedName>
        <fullName evidence="10">Aromatic amino acid permease</fullName>
    </recommendedName>
</protein>
<gene>
    <name evidence="11" type="ORF">SAMN02982990_01777</name>
</gene>
<keyword evidence="8 10" id="KW-1133">Transmembrane helix</keyword>
<dbReference type="OrthoDB" id="18749at2"/>
<dbReference type="GO" id="GO:0005886">
    <property type="term" value="C:plasma membrane"/>
    <property type="evidence" value="ECO:0007669"/>
    <property type="project" value="UniProtKB-SubCell"/>
</dbReference>
<dbReference type="GO" id="GO:0015173">
    <property type="term" value="F:aromatic amino acid transmembrane transporter activity"/>
    <property type="evidence" value="ECO:0007669"/>
    <property type="project" value="UniProtKB-UniRule"/>
</dbReference>
<dbReference type="PANTHER" id="PTHR46997:SF1">
    <property type="entry name" value="LOW AFFINITY TRYPTOPHAN PERMEASE-RELATED"/>
    <property type="match status" value="1"/>
</dbReference>